<feature type="chain" id="PRO_5046102292" description="DUF1579 domain-containing protein" evidence="1">
    <location>
        <begin position="19"/>
        <end position="174"/>
    </location>
</feature>
<comment type="caution">
    <text evidence="2">The sequence shown here is derived from an EMBL/GenBank/DDBJ whole genome shotgun (WGS) entry which is preliminary data.</text>
</comment>
<organism evidence="2 3">
    <name type="scientific">Geothrix limicola</name>
    <dbReference type="NCBI Taxonomy" id="2927978"/>
    <lineage>
        <taxon>Bacteria</taxon>
        <taxon>Pseudomonadati</taxon>
        <taxon>Acidobacteriota</taxon>
        <taxon>Holophagae</taxon>
        <taxon>Holophagales</taxon>
        <taxon>Holophagaceae</taxon>
        <taxon>Geothrix</taxon>
    </lineage>
</organism>
<evidence type="ECO:0008006" key="4">
    <source>
        <dbReference type="Google" id="ProtNLM"/>
    </source>
</evidence>
<evidence type="ECO:0000313" key="2">
    <source>
        <dbReference type="EMBL" id="GLH71982.1"/>
    </source>
</evidence>
<reference evidence="2 3" key="1">
    <citation type="journal article" date="2023" name="Antonie Van Leeuwenhoek">
        <title>Mesoterricola silvestris gen. nov., sp. nov., Mesoterricola sediminis sp. nov., Geothrix oryzae sp. nov., Geothrix edaphica sp. nov., Geothrix rubra sp. nov., and Geothrix limicola sp. nov., six novel members of Acidobacteriota isolated from soils.</title>
        <authorList>
            <person name="Itoh H."/>
            <person name="Sugisawa Y."/>
            <person name="Mise K."/>
            <person name="Xu Z."/>
            <person name="Kuniyasu M."/>
            <person name="Ushijima N."/>
            <person name="Kawano K."/>
            <person name="Kobayashi E."/>
            <person name="Shiratori Y."/>
            <person name="Masuda Y."/>
            <person name="Senoo K."/>
        </authorList>
    </citation>
    <scope>NUCLEOTIDE SEQUENCE [LARGE SCALE GENOMIC DNA]</scope>
    <source>
        <strain evidence="2 3">Red804</strain>
    </source>
</reference>
<protein>
    <recommendedName>
        <fullName evidence="4">DUF1579 domain-containing protein</fullName>
    </recommendedName>
</protein>
<evidence type="ECO:0000313" key="3">
    <source>
        <dbReference type="Proteomes" id="UP001165069"/>
    </source>
</evidence>
<dbReference type="RefSeq" id="WP_285569817.1">
    <property type="nucleotide sequence ID" value="NZ_BSDE01000001.1"/>
</dbReference>
<dbReference type="Proteomes" id="UP001165069">
    <property type="component" value="Unassembled WGS sequence"/>
</dbReference>
<keyword evidence="3" id="KW-1185">Reference proteome</keyword>
<proteinExistence type="predicted"/>
<keyword evidence="1" id="KW-0732">Signal</keyword>
<feature type="signal peptide" evidence="1">
    <location>
        <begin position="1"/>
        <end position="18"/>
    </location>
</feature>
<accession>A0ABQ5QBA4</accession>
<dbReference type="EMBL" id="BSDE01000001">
    <property type="protein sequence ID" value="GLH71982.1"/>
    <property type="molecule type" value="Genomic_DNA"/>
</dbReference>
<evidence type="ECO:0000256" key="1">
    <source>
        <dbReference type="SAM" id="SignalP"/>
    </source>
</evidence>
<gene>
    <name evidence="2" type="ORF">GETHLI_04840</name>
</gene>
<sequence>MRSTLLSLALITSLGAQAPAPASVPAPATDPFGPVRFLAGEWVGEGGGRPGQSSGAATFQFELGGQVLTRRSYADSPAGGGRPASHHEDQMTVFLEGGQLKAFYVDNEGHVIRYILSATPDGVAFTSEPGPGPRFRLTYLRKSESLVNLRFEIAPPNKPEAFATYLEAVTRKVK</sequence>
<name>A0ABQ5QBA4_9BACT</name>